<comment type="caution">
    <text evidence="1">The sequence shown here is derived from an EMBL/GenBank/DDBJ whole genome shotgun (WGS) entry which is preliminary data.</text>
</comment>
<evidence type="ECO:0000313" key="2">
    <source>
        <dbReference type="Proteomes" id="UP001431209"/>
    </source>
</evidence>
<sequence>MIIQQNRPYVKDAPPPKKIIKNVTLPSFEVSYSKIPLSLSKEDVAHDITKLFQKNAVLVPQTANPKGNIGFVISYASSRLTDEVKSVKLNQHKKKYPRIVLLFVTTEGCDQAREYSRDLSFISVPDVEMGIVVFNPDDGHLDSKCDVNLKTLQSVEEFTKRK</sequence>
<proteinExistence type="predicted"/>
<dbReference type="EMBL" id="JAOPGA020000496">
    <property type="protein sequence ID" value="KAL0479074.1"/>
    <property type="molecule type" value="Genomic_DNA"/>
</dbReference>
<keyword evidence="2" id="KW-1185">Reference proteome</keyword>
<evidence type="ECO:0000313" key="1">
    <source>
        <dbReference type="EMBL" id="KAL0479074.1"/>
    </source>
</evidence>
<dbReference type="AlphaFoldDB" id="A0AAW2YPP8"/>
<reference evidence="1 2" key="1">
    <citation type="submission" date="2024-03" db="EMBL/GenBank/DDBJ databases">
        <title>The Acrasis kona genome and developmental transcriptomes reveal deep origins of eukaryotic multicellular pathways.</title>
        <authorList>
            <person name="Sheikh S."/>
            <person name="Fu C.-J."/>
            <person name="Brown M.W."/>
            <person name="Baldauf S.L."/>
        </authorList>
    </citation>
    <scope>NUCLEOTIDE SEQUENCE [LARGE SCALE GENOMIC DNA]</scope>
    <source>
        <strain evidence="1 2">ATCC MYA-3509</strain>
    </source>
</reference>
<dbReference type="Proteomes" id="UP001431209">
    <property type="component" value="Unassembled WGS sequence"/>
</dbReference>
<gene>
    <name evidence="1" type="ORF">AKO1_007923</name>
</gene>
<organism evidence="1 2">
    <name type="scientific">Acrasis kona</name>
    <dbReference type="NCBI Taxonomy" id="1008807"/>
    <lineage>
        <taxon>Eukaryota</taxon>
        <taxon>Discoba</taxon>
        <taxon>Heterolobosea</taxon>
        <taxon>Tetramitia</taxon>
        <taxon>Eutetramitia</taxon>
        <taxon>Acrasidae</taxon>
        <taxon>Acrasis</taxon>
    </lineage>
</organism>
<accession>A0AAW2YPP8</accession>
<protein>
    <submittedName>
        <fullName evidence="1">Uncharacterized protein</fullName>
    </submittedName>
</protein>
<name>A0AAW2YPP8_9EUKA</name>